<dbReference type="InterPro" id="IPR024499">
    <property type="entry name" value="Mbeg1-like"/>
</dbReference>
<dbReference type="Pfam" id="PF11187">
    <property type="entry name" value="Mbeg1-like"/>
    <property type="match status" value="1"/>
</dbReference>
<accession>A0A0R1TIP9</accession>
<evidence type="ECO:0008006" key="3">
    <source>
        <dbReference type="Google" id="ProtNLM"/>
    </source>
</evidence>
<evidence type="ECO:0000313" key="2">
    <source>
        <dbReference type="Proteomes" id="UP000051048"/>
    </source>
</evidence>
<evidence type="ECO:0000313" key="1">
    <source>
        <dbReference type="EMBL" id="KRL81031.1"/>
    </source>
</evidence>
<proteinExistence type="predicted"/>
<dbReference type="OrthoDB" id="9769481at2"/>
<dbReference type="STRING" id="1423740.FC36_GL002074"/>
<dbReference type="PATRIC" id="fig|1423740.3.peg.2249"/>
<organism evidence="1 2">
    <name type="scientific">Ligilactobacillus equi DSM 15833 = JCM 10991</name>
    <dbReference type="NCBI Taxonomy" id="1423740"/>
    <lineage>
        <taxon>Bacteria</taxon>
        <taxon>Bacillati</taxon>
        <taxon>Bacillota</taxon>
        <taxon>Bacilli</taxon>
        <taxon>Lactobacillales</taxon>
        <taxon>Lactobacillaceae</taxon>
        <taxon>Ligilactobacillus</taxon>
    </lineage>
</organism>
<dbReference type="SUPFAM" id="SSF53474">
    <property type="entry name" value="alpha/beta-Hydrolases"/>
    <property type="match status" value="1"/>
</dbReference>
<protein>
    <recommendedName>
        <fullName evidence="3">DUF2974 domain-containing protein</fullName>
    </recommendedName>
</protein>
<name>A0A0R1TIP9_9LACO</name>
<dbReference type="Proteomes" id="UP000051048">
    <property type="component" value="Unassembled WGS sequence"/>
</dbReference>
<comment type="caution">
    <text evidence="1">The sequence shown here is derived from an EMBL/GenBank/DDBJ whole genome shotgun (WGS) entry which is preliminary data.</text>
</comment>
<dbReference type="EMBL" id="AZFH01000047">
    <property type="protein sequence ID" value="KRL81031.1"/>
    <property type="molecule type" value="Genomic_DNA"/>
</dbReference>
<dbReference type="RefSeq" id="WP_056986746.1">
    <property type="nucleotide sequence ID" value="NZ_AZFH01000047.1"/>
</dbReference>
<sequence>MASILDYIKNTPQTFNQKPLNPIDALILCQATYLDLTVAPNFEQVAKLIKNGKQSLNKKEYVDFLLALGKSPRFCKVSWCALQQDFNPDEEIQFKALIFRISTDTYFIAYQGTTPTFTGWKESLNLSFKIEIPSQISALKYFQKIIHAYPGHYYLGGHSKGGNLAFYTALNAPAFHQGLIIEIYNFDGPGFLQLSQKEQRAHQRLKNQLHKYIPQDSLFGIMLENDTSEFTVVKSSAIGVFQHNLLTWKVTGTNFQTNPQTSSLSQLSQETLQEFVKHSDPKLRAKALNLLYQITKQKEQNQVLSPQNILLFIAAVLASNRQERQVWEQYLQELYTAYKTVITKRKQH</sequence>
<dbReference type="AlphaFoldDB" id="A0A0R1TIP9"/>
<gene>
    <name evidence="1" type="ORF">FC36_GL002074</name>
</gene>
<dbReference type="InterPro" id="IPR029058">
    <property type="entry name" value="AB_hydrolase_fold"/>
</dbReference>
<reference evidence="1 2" key="1">
    <citation type="journal article" date="2015" name="Genome Announc.">
        <title>Expanding the biotechnology potential of lactobacilli through comparative genomics of 213 strains and associated genera.</title>
        <authorList>
            <person name="Sun Z."/>
            <person name="Harris H.M."/>
            <person name="McCann A."/>
            <person name="Guo C."/>
            <person name="Argimon S."/>
            <person name="Zhang W."/>
            <person name="Yang X."/>
            <person name="Jeffery I.B."/>
            <person name="Cooney J.C."/>
            <person name="Kagawa T.F."/>
            <person name="Liu W."/>
            <person name="Song Y."/>
            <person name="Salvetti E."/>
            <person name="Wrobel A."/>
            <person name="Rasinkangas P."/>
            <person name="Parkhill J."/>
            <person name="Rea M.C."/>
            <person name="O'Sullivan O."/>
            <person name="Ritari J."/>
            <person name="Douillard F.P."/>
            <person name="Paul Ross R."/>
            <person name="Yang R."/>
            <person name="Briner A.E."/>
            <person name="Felis G.E."/>
            <person name="de Vos W.M."/>
            <person name="Barrangou R."/>
            <person name="Klaenhammer T.R."/>
            <person name="Caufield P.W."/>
            <person name="Cui Y."/>
            <person name="Zhang H."/>
            <person name="O'Toole P.W."/>
        </authorList>
    </citation>
    <scope>NUCLEOTIDE SEQUENCE [LARGE SCALE GENOMIC DNA]</scope>
    <source>
        <strain evidence="1 2">DSM 15833</strain>
    </source>
</reference>